<dbReference type="InterPro" id="IPR038718">
    <property type="entry name" value="SNF2-like_sf"/>
</dbReference>
<keyword evidence="10" id="KW-1185">Reference proteome</keyword>
<dbReference type="Proteomes" id="UP000759537">
    <property type="component" value="Unassembled WGS sequence"/>
</dbReference>
<dbReference type="Pfam" id="PF00176">
    <property type="entry name" value="SNF2-rel_dom"/>
    <property type="match status" value="1"/>
</dbReference>
<feature type="region of interest" description="Disordered" evidence="6">
    <location>
        <begin position="1658"/>
        <end position="1740"/>
    </location>
</feature>
<evidence type="ECO:0000256" key="1">
    <source>
        <dbReference type="ARBA" id="ARBA00004123"/>
    </source>
</evidence>
<evidence type="ECO:0000256" key="4">
    <source>
        <dbReference type="ARBA" id="ARBA00022840"/>
    </source>
</evidence>
<feature type="region of interest" description="Disordered" evidence="6">
    <location>
        <begin position="1489"/>
        <end position="1542"/>
    </location>
</feature>
<keyword evidence="2" id="KW-0547">Nucleotide-binding</keyword>
<gene>
    <name evidence="9" type="ORF">DFH94DRAFT_737642</name>
</gene>
<dbReference type="Pfam" id="PF23615">
    <property type="entry name" value="Chromo_MIT1"/>
    <property type="match status" value="1"/>
</dbReference>
<keyword evidence="3" id="KW-0378">Hydrolase</keyword>
<dbReference type="PROSITE" id="PS51194">
    <property type="entry name" value="HELICASE_CTER"/>
    <property type="match status" value="1"/>
</dbReference>
<dbReference type="PANTHER" id="PTHR45623:SF17">
    <property type="entry name" value="CHROMODOMAIN-HELICASE-DNA-BINDING PROTEIN 3-RELATED"/>
    <property type="match status" value="1"/>
</dbReference>
<dbReference type="InterPro" id="IPR041684">
    <property type="entry name" value="Znf-PHD-like"/>
</dbReference>
<dbReference type="InterPro" id="IPR014001">
    <property type="entry name" value="Helicase_ATP-bd"/>
</dbReference>
<dbReference type="GO" id="GO:0005524">
    <property type="term" value="F:ATP binding"/>
    <property type="evidence" value="ECO:0007669"/>
    <property type="project" value="UniProtKB-KW"/>
</dbReference>
<evidence type="ECO:0008006" key="11">
    <source>
        <dbReference type="Google" id="ProtNLM"/>
    </source>
</evidence>
<keyword evidence="4" id="KW-0067">ATP-binding</keyword>
<protein>
    <recommendedName>
        <fullName evidence="11">Chromatin remodeling factor mit1</fullName>
    </recommendedName>
</protein>
<dbReference type="GO" id="GO:0042393">
    <property type="term" value="F:histone binding"/>
    <property type="evidence" value="ECO:0007669"/>
    <property type="project" value="TreeGrafter"/>
</dbReference>
<dbReference type="OrthoDB" id="5857104at2759"/>
<feature type="compositionally biased region" description="Polar residues" evidence="6">
    <location>
        <begin position="1707"/>
        <end position="1716"/>
    </location>
</feature>
<feature type="region of interest" description="Disordered" evidence="6">
    <location>
        <begin position="676"/>
        <end position="700"/>
    </location>
</feature>
<dbReference type="Gene3D" id="3.40.50.10810">
    <property type="entry name" value="Tandem AAA-ATPase domain"/>
    <property type="match status" value="1"/>
</dbReference>
<reference evidence="9" key="1">
    <citation type="submission" date="2019-10" db="EMBL/GenBank/DDBJ databases">
        <authorList>
            <consortium name="DOE Joint Genome Institute"/>
            <person name="Kuo A."/>
            <person name="Miyauchi S."/>
            <person name="Kiss E."/>
            <person name="Drula E."/>
            <person name="Kohler A."/>
            <person name="Sanchez-Garcia M."/>
            <person name="Andreopoulos B."/>
            <person name="Barry K.W."/>
            <person name="Bonito G."/>
            <person name="Buee M."/>
            <person name="Carver A."/>
            <person name="Chen C."/>
            <person name="Cichocki N."/>
            <person name="Clum A."/>
            <person name="Culley D."/>
            <person name="Crous P.W."/>
            <person name="Fauchery L."/>
            <person name="Girlanda M."/>
            <person name="Hayes R."/>
            <person name="Keri Z."/>
            <person name="LaButti K."/>
            <person name="Lipzen A."/>
            <person name="Lombard V."/>
            <person name="Magnuson J."/>
            <person name="Maillard F."/>
            <person name="Morin E."/>
            <person name="Murat C."/>
            <person name="Nolan M."/>
            <person name="Ohm R."/>
            <person name="Pangilinan J."/>
            <person name="Pereira M."/>
            <person name="Perotto S."/>
            <person name="Peter M."/>
            <person name="Riley R."/>
            <person name="Sitrit Y."/>
            <person name="Stielow B."/>
            <person name="Szollosi G."/>
            <person name="Zifcakova L."/>
            <person name="Stursova M."/>
            <person name="Spatafora J.W."/>
            <person name="Tedersoo L."/>
            <person name="Vaario L.-M."/>
            <person name="Yamada A."/>
            <person name="Yan M."/>
            <person name="Wang P."/>
            <person name="Xu J."/>
            <person name="Bruns T."/>
            <person name="Baldrian P."/>
            <person name="Vilgalys R."/>
            <person name="Henrissat B."/>
            <person name="Grigoriev I.V."/>
            <person name="Hibbett D."/>
            <person name="Nagy L.G."/>
            <person name="Martin F.M."/>
        </authorList>
    </citation>
    <scope>NUCLEOTIDE SEQUENCE</scope>
    <source>
        <strain evidence="9">Prilba</strain>
    </source>
</reference>
<feature type="region of interest" description="Disordered" evidence="6">
    <location>
        <begin position="339"/>
        <end position="370"/>
    </location>
</feature>
<reference evidence="9" key="2">
    <citation type="journal article" date="2020" name="Nat. Commun.">
        <title>Large-scale genome sequencing of mycorrhizal fungi provides insights into the early evolution of symbiotic traits.</title>
        <authorList>
            <person name="Miyauchi S."/>
            <person name="Kiss E."/>
            <person name="Kuo A."/>
            <person name="Drula E."/>
            <person name="Kohler A."/>
            <person name="Sanchez-Garcia M."/>
            <person name="Morin E."/>
            <person name="Andreopoulos B."/>
            <person name="Barry K.W."/>
            <person name="Bonito G."/>
            <person name="Buee M."/>
            <person name="Carver A."/>
            <person name="Chen C."/>
            <person name="Cichocki N."/>
            <person name="Clum A."/>
            <person name="Culley D."/>
            <person name="Crous P.W."/>
            <person name="Fauchery L."/>
            <person name="Girlanda M."/>
            <person name="Hayes R.D."/>
            <person name="Keri Z."/>
            <person name="LaButti K."/>
            <person name="Lipzen A."/>
            <person name="Lombard V."/>
            <person name="Magnuson J."/>
            <person name="Maillard F."/>
            <person name="Murat C."/>
            <person name="Nolan M."/>
            <person name="Ohm R.A."/>
            <person name="Pangilinan J."/>
            <person name="Pereira M.F."/>
            <person name="Perotto S."/>
            <person name="Peter M."/>
            <person name="Pfister S."/>
            <person name="Riley R."/>
            <person name="Sitrit Y."/>
            <person name="Stielow J.B."/>
            <person name="Szollosi G."/>
            <person name="Zifcakova L."/>
            <person name="Stursova M."/>
            <person name="Spatafora J.W."/>
            <person name="Tedersoo L."/>
            <person name="Vaario L.M."/>
            <person name="Yamada A."/>
            <person name="Yan M."/>
            <person name="Wang P."/>
            <person name="Xu J."/>
            <person name="Bruns T."/>
            <person name="Baldrian P."/>
            <person name="Vilgalys R."/>
            <person name="Dunand C."/>
            <person name="Henrissat B."/>
            <person name="Grigoriev I.V."/>
            <person name="Hibbett D."/>
            <person name="Nagy L.G."/>
            <person name="Martin F.M."/>
        </authorList>
    </citation>
    <scope>NUCLEOTIDE SEQUENCE</scope>
    <source>
        <strain evidence="9">Prilba</strain>
    </source>
</reference>
<dbReference type="Pfam" id="PF00271">
    <property type="entry name" value="Helicase_C"/>
    <property type="match status" value="1"/>
</dbReference>
<dbReference type="GO" id="GO:0140658">
    <property type="term" value="F:ATP-dependent chromatin remodeler activity"/>
    <property type="evidence" value="ECO:0007669"/>
    <property type="project" value="TreeGrafter"/>
</dbReference>
<evidence type="ECO:0000313" key="10">
    <source>
        <dbReference type="Proteomes" id="UP000759537"/>
    </source>
</evidence>
<evidence type="ECO:0000313" key="9">
    <source>
        <dbReference type="EMBL" id="KAF8481047.1"/>
    </source>
</evidence>
<dbReference type="PANTHER" id="PTHR45623">
    <property type="entry name" value="CHROMODOMAIN-HELICASE-DNA-BINDING PROTEIN 3-RELATED-RELATED"/>
    <property type="match status" value="1"/>
</dbReference>
<dbReference type="SUPFAM" id="SSF54160">
    <property type="entry name" value="Chromo domain-like"/>
    <property type="match status" value="1"/>
</dbReference>
<feature type="region of interest" description="Disordered" evidence="6">
    <location>
        <begin position="1555"/>
        <end position="1580"/>
    </location>
</feature>
<organism evidence="9 10">
    <name type="scientific">Russula ochroleuca</name>
    <dbReference type="NCBI Taxonomy" id="152965"/>
    <lineage>
        <taxon>Eukaryota</taxon>
        <taxon>Fungi</taxon>
        <taxon>Dikarya</taxon>
        <taxon>Basidiomycota</taxon>
        <taxon>Agaricomycotina</taxon>
        <taxon>Agaricomycetes</taxon>
        <taxon>Russulales</taxon>
        <taxon>Russulaceae</taxon>
        <taxon>Russula</taxon>
    </lineage>
</organism>
<dbReference type="EMBL" id="WHVB01000007">
    <property type="protein sequence ID" value="KAF8481047.1"/>
    <property type="molecule type" value="Genomic_DNA"/>
</dbReference>
<feature type="region of interest" description="Disordered" evidence="6">
    <location>
        <begin position="170"/>
        <end position="246"/>
    </location>
</feature>
<dbReference type="GO" id="GO:0003677">
    <property type="term" value="F:DNA binding"/>
    <property type="evidence" value="ECO:0007669"/>
    <property type="project" value="TreeGrafter"/>
</dbReference>
<feature type="compositionally biased region" description="Basic residues" evidence="6">
    <location>
        <begin position="288"/>
        <end position="297"/>
    </location>
</feature>
<dbReference type="SUPFAM" id="SSF52540">
    <property type="entry name" value="P-loop containing nucleoside triphosphate hydrolases"/>
    <property type="match status" value="2"/>
</dbReference>
<proteinExistence type="predicted"/>
<feature type="domain" description="Helicase C-terminal" evidence="8">
    <location>
        <begin position="1214"/>
        <end position="1366"/>
    </location>
</feature>
<evidence type="ECO:0000256" key="3">
    <source>
        <dbReference type="ARBA" id="ARBA00022801"/>
    </source>
</evidence>
<sequence>MLTSGNLSLSPLTVESSLAPASASAGDVFIAPDTRRAVAYIELPDLAPKERVKYEPVLNRDLPQDFDHALPLSDRVIIGEYRDDTILWYYVENADGVAHRFEASAFAEAFPCPVSEYKYRKKIGALSPFDPSASNVHPDSRPKVYIRISVKKRGRLNRLSKKPARSFSDEEWEGDIAEGDGASDLTDDDDVWSRASSPPRRGSKRLTIKFRRGRSDLPFSPRKTRSHRRTVGESESSESGVREVVGRTRKSNRIRNSLGTNTMDRDYESSELDTLSDSDEYVSPVRNSRSKGKISIPKRGKASRAAYGHIRSIADLEYDELENGPLSAHRHTCERCQRKPTHILLEQQRKRNKNKRKPKDEFEEDSDGEDKLASLGGWVRCLKCTLAAHWRCLANTQRDEILKAVQARDLVTLNAARGKDVVESTHIDVDGSKSKDSLMRVPRRPGLESYQTTEFICSMCSKGGICMGCKNVALEPESLDTQKSEDQVPRLGSVTVTGRDPAVPKGTDALSEQNPPIGGQCQDPAMPSKELLFRCRLCKRLAHYAHLPPDRSMKDTAEEVDVEATAEYYQRNQDWSCADCISFAYRAEKILAWRPYPANAQQPELPLGESISPKMHLPREYLVKWQDRSYRRVQWVAHGWLASVHAGLLRNFLLHGPKVELLEHAVREDQVANAVSEGGIGGSSKESDEPQPKAGVRSEGVALLPSLDAERRIPPAWKTVDRVLDVLMWSPREQRSKAKKRTAPKETKASADTAATSDVQREWDEAFEFGEVPSVQNTRTLDEWEVEKEDELSIDDIDHVVWAFIKWDDLGYDEASWDSPPRLDEPGYSAFKVAFGRFLDSRKVQINLRSKKQIEAFEGRRKNEFRQRYALKQDRQPDLGQHEQLKLMPFQIDGFNWLCDNWWNHQPCILADEMGLGKTVQIVTFIGSIIKEFDAAPVLVVVPHSTITNWAREFSSWAPGIRVVPFYGEAKSREVIKRYELRHLTKIQGTTGSKFHVLITTYDTITSKDFSTVIKSISRWEVLVVDEGQRLKNDHGLLFKKLNELNVSHRIIMTGTPLNNNIRELFNLMNFLDPNEWEDLERLENDYKELTEELVKELHNRLRPYFLRRLKGQVLQLPPKNEVIVPVSLTPLQKEVYKSVLSKNIEILRTLTSTSKDAEKSSKKLRIGSMNNILMELRKCIQHPYLVSHDIEPKGLSALEAHSRLIAGSAKLRLLQALLPKLKARGHRVLLFSQFVIALDIVEDFLEGEGFQYLRLDGNTKQSERQKGMDEFNRPGSDVFVYLLSTRAGGVGINLWSADTVIILDPDFNPHQDLQAIARAHRYGQTKPCLVFKLMAKDTAEERIIQTGKKKLVLDHVIVQKMDDEEGGGDVRSILTHGALALFDEAATSRDITYSEQDLDKLIEKTETEETPPEEAGEDPGQAFSFAKIWTAENDALEELEDQALEHTEAIDSWAHALELIAKEQSQTKATERTGRGVRRKAAIAAENQQKFDFFDSPIKDKPRGRKRKKSGPTESEESDESDVYVSANLSQSENSSDEPLGDEVRQDIAELGVPTAEGSKAPTRLPPSTPNPVKQSNPTSAFQNRPAICAMCGNLHHGTCGMAGRSENLVHYRQILFTEETGESFEERRDAIALIDDTLEKRGQLQLIYNQPLKLVDKRKSRASGSGKAVKPDSLKVSSTQPSSSRPKTAPGPQVPNREGARDDNVPSSSTSARGGTTEMPAPRKRPSDAPSSAMKRQRMGNYPGCPICGGPHHLVKDCPVVQEGPKSIYAAITRLESQSGQTATVAALREVLRRREGRAKEHALGQTSNYSKALQK</sequence>
<dbReference type="Gene3D" id="3.40.50.300">
    <property type="entry name" value="P-loop containing nucleotide triphosphate hydrolases"/>
    <property type="match status" value="1"/>
</dbReference>
<dbReference type="InterPro" id="IPR056616">
    <property type="entry name" value="Chromo_MIT1"/>
</dbReference>
<feature type="compositionally biased region" description="Polar residues" evidence="6">
    <location>
        <begin position="1677"/>
        <end position="1688"/>
    </location>
</feature>
<dbReference type="GO" id="GO:0000785">
    <property type="term" value="C:chromatin"/>
    <property type="evidence" value="ECO:0007669"/>
    <property type="project" value="TreeGrafter"/>
</dbReference>
<comment type="subcellular location">
    <subcellularLocation>
        <location evidence="1">Nucleus</location>
    </subcellularLocation>
</comment>
<evidence type="ECO:0000256" key="6">
    <source>
        <dbReference type="SAM" id="MobiDB-lite"/>
    </source>
</evidence>
<feature type="region of interest" description="Disordered" evidence="6">
    <location>
        <begin position="735"/>
        <end position="757"/>
    </location>
</feature>
<feature type="compositionally biased region" description="Basic residues" evidence="6">
    <location>
        <begin position="201"/>
        <end position="212"/>
    </location>
</feature>
<dbReference type="PROSITE" id="PS51192">
    <property type="entry name" value="HELICASE_ATP_BIND_1"/>
    <property type="match status" value="1"/>
</dbReference>
<dbReference type="InterPro" id="IPR016197">
    <property type="entry name" value="Chromo-like_dom_sf"/>
</dbReference>
<comment type="caution">
    <text evidence="9">The sequence shown here is derived from an EMBL/GenBank/DDBJ whole genome shotgun (WGS) entry which is preliminary data.</text>
</comment>
<dbReference type="InterPro" id="IPR000330">
    <property type="entry name" value="SNF2_N"/>
</dbReference>
<dbReference type="GO" id="GO:0016887">
    <property type="term" value="F:ATP hydrolysis activity"/>
    <property type="evidence" value="ECO:0007669"/>
    <property type="project" value="TreeGrafter"/>
</dbReference>
<accession>A0A9P5MXA7</accession>
<keyword evidence="5" id="KW-0539">Nucleus</keyword>
<evidence type="ECO:0000256" key="2">
    <source>
        <dbReference type="ARBA" id="ARBA00022741"/>
    </source>
</evidence>
<dbReference type="CDD" id="cd18793">
    <property type="entry name" value="SF2_C_SNF"/>
    <property type="match status" value="1"/>
</dbReference>
<dbReference type="InterPro" id="IPR049730">
    <property type="entry name" value="SNF2/RAD54-like_C"/>
</dbReference>
<evidence type="ECO:0000256" key="5">
    <source>
        <dbReference type="ARBA" id="ARBA00023242"/>
    </source>
</evidence>
<evidence type="ECO:0000259" key="7">
    <source>
        <dbReference type="PROSITE" id="PS51192"/>
    </source>
</evidence>
<feature type="domain" description="Helicase ATP-binding" evidence="7">
    <location>
        <begin position="899"/>
        <end position="1075"/>
    </location>
</feature>
<dbReference type="Pfam" id="PF15446">
    <property type="entry name" value="zf-PHD-like"/>
    <property type="match status" value="1"/>
</dbReference>
<evidence type="ECO:0000259" key="8">
    <source>
        <dbReference type="PROSITE" id="PS51194"/>
    </source>
</evidence>
<dbReference type="InterPro" id="IPR001650">
    <property type="entry name" value="Helicase_C-like"/>
</dbReference>
<dbReference type="GO" id="GO:0003682">
    <property type="term" value="F:chromatin binding"/>
    <property type="evidence" value="ECO:0007669"/>
    <property type="project" value="TreeGrafter"/>
</dbReference>
<feature type="region of interest" description="Disordered" evidence="6">
    <location>
        <begin position="494"/>
        <end position="523"/>
    </location>
</feature>
<feature type="region of interest" description="Disordered" evidence="6">
    <location>
        <begin position="278"/>
        <end position="297"/>
    </location>
</feature>
<dbReference type="InterPro" id="IPR027417">
    <property type="entry name" value="P-loop_NTPase"/>
</dbReference>
<dbReference type="SMART" id="SM00490">
    <property type="entry name" value="HELICc"/>
    <property type="match status" value="1"/>
</dbReference>
<dbReference type="SMART" id="SM00487">
    <property type="entry name" value="DEXDc"/>
    <property type="match status" value="1"/>
</dbReference>
<name>A0A9P5MXA7_9AGAM</name>
<dbReference type="GO" id="GO:0005634">
    <property type="term" value="C:nucleus"/>
    <property type="evidence" value="ECO:0007669"/>
    <property type="project" value="UniProtKB-SubCell"/>
</dbReference>